<dbReference type="GO" id="GO:0005829">
    <property type="term" value="C:cytosol"/>
    <property type="evidence" value="ECO:0007669"/>
    <property type="project" value="TreeGrafter"/>
</dbReference>
<dbReference type="InterPro" id="IPR025110">
    <property type="entry name" value="AMP-bd_C"/>
</dbReference>
<dbReference type="Gene3D" id="3.40.50.1820">
    <property type="entry name" value="alpha/beta hydrolase"/>
    <property type="match status" value="1"/>
</dbReference>
<dbReference type="Gene3D" id="1.10.1200.10">
    <property type="entry name" value="ACP-like"/>
    <property type="match status" value="1"/>
</dbReference>
<sequence length="2452" mass="261452">MTDEPGARNDAAAKRRALMRKLMAKAGIAEDSSPERVVPRDRSQRTPLSFAQQSMWVHQRTFPQSTTYNVPLLITLSGPVDVPALHRALQSLIDRHEILRTRYLAEPDGSAHQVVTADYRVGLPVSEHTSLPESEWAATGRQAAERLAAVPYDLSAEESIRLALLRFAERELALILVVHHIAWDGGTWGVLSHELSALYRAEATGEPSGLPSMEVQFADYAAWEQARWPAESTATDLAYWREQLTPVPEPLDLPTDQPRGKGGSERGGLVAKWFDPAIAHGLRAVAASENVTPFMIMVAACSVLLRRYTGASDIPLGSAVMDRGHAQAQNLVGNFGNTLVLRTDVSGDPTFRELLGQVRRTATDGFAHQGLPFDKLIDDLRPERRRGHNPLFDVMLLFLAQRIGGLDLPGIRTDWEHIRNDGAQFDLWLEAFLRPDGLLVEATYRLDLFEADRITRLLEHLEHLLGAALSTPDTPISALPLLPNEELLDQLAEWNDTERATPQATVVDRFEEQARRTPDAVAVRGEDGSTLSYAELDHRSERLAAALCAKGIGAESVVALLLPRTPDLVVALLGVLKSGAAYLPLDADHPADRLAYMITDAGAACVLTTAALAELAPGPDRLVLDQPGWDAFGAEPTGRLLPGQLAYTIYTSGSTGRPKGVGIPHSALANFLSTMDELSPLSGSDRLLAVTTIAFDIAALEIYLPLVSGAQVVLATKDTVRDPARLARLATESGATVIQATPSLFGAILGQEPGFLRELRVLVGGEALPPATAAELRAAAAKVINVYGPTEATIWATAAEVTGAPVIGRPFHNTQAYVLDDRLRPVPFGVTGELYLAGAQLARGYAGRPGLSAERFTANPYGPAGSRMYRTGDLARRLADGSLDCLGRVDEQVKIRGFRVELGEIEAALAVQPEVAQCAVVVRHGLPVAYFVPVGEVDLAGLRAAVAERVPDYMVPAAFVTLDRLPVTVNGKLDRRALPEPDLAAQVSGRGPRTERERVLCGVFAEVLGLPEIGIDDDFFALGGHSLLVTKVIGRVRGLLSVELDLRTLFDAPTVAELADRLPAASTTRLAVRGVHRPDPAPASFPQTGMWFEEKLRGPSTSYGLPLGVRVRGPVDLDALRAAFGDAVARHEALRTLLTEGPDGLPAQRVLSPAEARTRLVVSTVDDLSTAAAHTFRLDTELPVRVSLARAGEQEWEFVLLLHHTAADEWSFGPLLATLGEAYTARAAGREPVWPEPPVQYTDFAVWQREILGSRAEADSVASRQLDYWTRTLAGAPAELSLPTDRPRPAEASHRGGLVRFHLSQELLAGMRALSASHGVSVFMVLHAALAALLRKLGAGTDIPLGSPITGRADADLESLVGLFANTLVLRTDLSGDPSFTELLGRVRAADLDAFAHADVPFDWVVERVAPERSLSRHPLFQVMLIHQRADDLELQLPGLTTEPFLPDTGGVKFDLDLYFTETATAGVDGFAVYAKDLFDQDTVRGLIDRLELLLRTALAEPDRPLSTVDIMSAAELTAVTTGANNTAVDRTAPTPAALFAAQVARTPEATAVLAGTETLSYAELDRRAEALADALAAQGAGPEQVVALALPRTAELVVALLAIVKTGAAYLPVDLGYPRDRIELMLADARPAITVCRPEFATEFGLTGTCSPDATGPARAAVAIQDGHPAYLVFTSGSTGRPKAVTGTQSALANRLDWGRELAGGVRIAKSSLSFIDGSTELLGGLVAGDTVVLADDAAVSDPAALVDLIDRHAVDLVTVVPSLLTALLRTAPADSLGSVRTWITSGEALSAELAEQASTRWPRAKLVNLYGCSEAAGDSLAQVGSLGAGPVPIGLPVANTQAYVLDEALRPVPPGVAGELYLAGHGLARGYLGQPGRTAERFLANPYGPAGSRLYRTGDRARRRQDGVLDFLGRADSQVKIRGFRIEPGEVEAALTAEPEVDKAVVIARPGPGGALRLIGYLIPAPGARPDLTALRERLAARLPDYLVPALLVELAEFPKNPNGKLDRTKLPDPAPVTATSTEPATETETTLARLFAEQLGLDQVGVHDSFFTLGGDSISAALLVAKAKEAGLALSVREVFKHRTVAALARQCAPAAIIPGPVTPPPLLHWLRQSDLGVNGLLVRTTRAIEATEEALRAAAATVLARHESLHLVVDPSNKRLWRAEIQPGEQDLTEIDITRGATLRLERTPDGVTLTGHGLAVDQPSLELIADEITAVLAGQTLAPAPTSFRAWTEHLAAQANEVATALPEWTAALQETADPIPAGARTPGSGGRVSQTVRADPAAVDAAFVEALRTWSGGTGSRLRIDHEVDPRTSAKSPAGDLSGTVGPLSHRHPFAFTAAPAPRAETELELRYWADRGHEFGLLRHASRAGAKALRDHRDAAVLLRAGAPDPLLPAGRTIVATRQVRADGVLLDLQFSPDLDPAAASALLGLWTAAVTAPAESEPKS</sequence>
<keyword evidence="2" id="KW-0596">Phosphopantetheine</keyword>
<feature type="compositionally biased region" description="Low complexity" evidence="4">
    <location>
        <begin position="2018"/>
        <end position="2028"/>
    </location>
</feature>
<dbReference type="SMART" id="SM00823">
    <property type="entry name" value="PKS_PP"/>
    <property type="match status" value="2"/>
</dbReference>
<dbReference type="InterPro" id="IPR045851">
    <property type="entry name" value="AMP-bd_C_sf"/>
</dbReference>
<dbReference type="Gene3D" id="2.30.38.10">
    <property type="entry name" value="Luciferase, Domain 3"/>
    <property type="match status" value="2"/>
</dbReference>
<reference evidence="6 7" key="1">
    <citation type="submission" date="2020-08" db="EMBL/GenBank/DDBJ databases">
        <title>Sequencing the genomes of 1000 actinobacteria strains.</title>
        <authorList>
            <person name="Klenk H.-P."/>
        </authorList>
    </citation>
    <scope>NUCLEOTIDE SEQUENCE [LARGE SCALE GENOMIC DNA]</scope>
    <source>
        <strain evidence="6 7">DSM 44230</strain>
    </source>
</reference>
<dbReference type="InterPro" id="IPR020845">
    <property type="entry name" value="AMP-binding_CS"/>
</dbReference>
<dbReference type="CDD" id="cd05930">
    <property type="entry name" value="A_NRPS"/>
    <property type="match status" value="2"/>
</dbReference>
<protein>
    <submittedName>
        <fullName evidence="6">Amino acid adenylation domain-containing protein</fullName>
    </submittedName>
</protein>
<proteinExistence type="predicted"/>
<dbReference type="GO" id="GO:0044550">
    <property type="term" value="P:secondary metabolite biosynthetic process"/>
    <property type="evidence" value="ECO:0007669"/>
    <property type="project" value="TreeGrafter"/>
</dbReference>
<dbReference type="Gene3D" id="3.30.559.10">
    <property type="entry name" value="Chloramphenicol acetyltransferase-like domain"/>
    <property type="match status" value="2"/>
</dbReference>
<dbReference type="CDD" id="cd19531">
    <property type="entry name" value="LCL_NRPS-like"/>
    <property type="match status" value="1"/>
</dbReference>
<evidence type="ECO:0000313" key="6">
    <source>
        <dbReference type="EMBL" id="MBB4677329.1"/>
    </source>
</evidence>
<feature type="domain" description="Carrier" evidence="5">
    <location>
        <begin position="2025"/>
        <end position="2099"/>
    </location>
</feature>
<dbReference type="Pfam" id="PF13193">
    <property type="entry name" value="AMP-binding_C"/>
    <property type="match status" value="2"/>
</dbReference>
<dbReference type="GO" id="GO:0031177">
    <property type="term" value="F:phosphopantetheine binding"/>
    <property type="evidence" value="ECO:0007669"/>
    <property type="project" value="InterPro"/>
</dbReference>
<dbReference type="Proteomes" id="UP000533598">
    <property type="component" value="Unassembled WGS sequence"/>
</dbReference>
<dbReference type="Gene3D" id="3.30.559.30">
    <property type="entry name" value="Nonribosomal peptide synthetase, condensation domain"/>
    <property type="match status" value="2"/>
</dbReference>
<keyword evidence="7" id="KW-1185">Reference proteome</keyword>
<dbReference type="FunFam" id="2.30.38.10:FF:000001">
    <property type="entry name" value="Non-ribosomal peptide synthetase PvdI"/>
    <property type="match status" value="2"/>
</dbReference>
<dbReference type="InterPro" id="IPR006162">
    <property type="entry name" value="Ppantetheine_attach_site"/>
</dbReference>
<dbReference type="InterPro" id="IPR001242">
    <property type="entry name" value="Condensation_dom"/>
</dbReference>
<dbReference type="FunFam" id="3.40.50.12780:FF:000012">
    <property type="entry name" value="Non-ribosomal peptide synthetase"/>
    <property type="match status" value="1"/>
</dbReference>
<evidence type="ECO:0000256" key="1">
    <source>
        <dbReference type="ARBA" id="ARBA00001957"/>
    </source>
</evidence>
<accession>A0A7W7CD44</accession>
<dbReference type="NCBIfam" id="TIGR01733">
    <property type="entry name" value="AA-adenyl-dom"/>
    <property type="match status" value="2"/>
</dbReference>
<dbReference type="GO" id="GO:0043041">
    <property type="term" value="P:amino acid activation for nonribosomal peptide biosynthetic process"/>
    <property type="evidence" value="ECO:0007669"/>
    <property type="project" value="TreeGrafter"/>
</dbReference>
<gene>
    <name evidence="6" type="ORF">HNR67_003447</name>
</gene>
<dbReference type="SUPFAM" id="SSF47336">
    <property type="entry name" value="ACP-like"/>
    <property type="match status" value="2"/>
</dbReference>
<evidence type="ECO:0000256" key="4">
    <source>
        <dbReference type="SAM" id="MobiDB-lite"/>
    </source>
</evidence>
<dbReference type="SUPFAM" id="SSF52777">
    <property type="entry name" value="CoA-dependent acyltransferases"/>
    <property type="match status" value="5"/>
</dbReference>
<evidence type="ECO:0000313" key="7">
    <source>
        <dbReference type="Proteomes" id="UP000533598"/>
    </source>
</evidence>
<feature type="region of interest" description="Disordered" evidence="4">
    <location>
        <begin position="2005"/>
        <end position="2028"/>
    </location>
</feature>
<organism evidence="6 7">
    <name type="scientific">Crossiella cryophila</name>
    <dbReference type="NCBI Taxonomy" id="43355"/>
    <lineage>
        <taxon>Bacteria</taxon>
        <taxon>Bacillati</taxon>
        <taxon>Actinomycetota</taxon>
        <taxon>Actinomycetes</taxon>
        <taxon>Pseudonocardiales</taxon>
        <taxon>Pseudonocardiaceae</taxon>
        <taxon>Crossiella</taxon>
    </lineage>
</organism>
<dbReference type="CDD" id="cd19540">
    <property type="entry name" value="LCL_NRPS-like"/>
    <property type="match status" value="1"/>
</dbReference>
<feature type="domain" description="Carrier" evidence="5">
    <location>
        <begin position="991"/>
        <end position="1066"/>
    </location>
</feature>
<dbReference type="InterPro" id="IPR029058">
    <property type="entry name" value="AB_hydrolase_fold"/>
</dbReference>
<comment type="cofactor">
    <cofactor evidence="1">
        <name>pantetheine 4'-phosphate</name>
        <dbReference type="ChEBI" id="CHEBI:47942"/>
    </cofactor>
</comment>
<dbReference type="InterPro" id="IPR009081">
    <property type="entry name" value="PP-bd_ACP"/>
</dbReference>
<dbReference type="Gene3D" id="3.40.50.980">
    <property type="match status" value="4"/>
</dbReference>
<dbReference type="InterPro" id="IPR023213">
    <property type="entry name" value="CAT-like_dom_sf"/>
</dbReference>
<dbReference type="FunFam" id="3.40.50.980:FF:000001">
    <property type="entry name" value="Non-ribosomal peptide synthetase"/>
    <property type="match status" value="1"/>
</dbReference>
<dbReference type="PROSITE" id="PS00012">
    <property type="entry name" value="PHOSPHOPANTETHEINE"/>
    <property type="match status" value="2"/>
</dbReference>
<evidence type="ECO:0000256" key="2">
    <source>
        <dbReference type="ARBA" id="ARBA00022450"/>
    </source>
</evidence>
<dbReference type="InterPro" id="IPR036736">
    <property type="entry name" value="ACP-like_sf"/>
</dbReference>
<dbReference type="FunFam" id="1.10.1200.10:FF:000016">
    <property type="entry name" value="Non-ribosomal peptide synthase"/>
    <property type="match status" value="1"/>
</dbReference>
<keyword evidence="3" id="KW-0597">Phosphoprotein</keyword>
<dbReference type="GO" id="GO:0008610">
    <property type="term" value="P:lipid biosynthetic process"/>
    <property type="evidence" value="ECO:0007669"/>
    <property type="project" value="UniProtKB-ARBA"/>
</dbReference>
<evidence type="ECO:0000259" key="5">
    <source>
        <dbReference type="PROSITE" id="PS50075"/>
    </source>
</evidence>
<dbReference type="EMBL" id="JACHMH010000001">
    <property type="protein sequence ID" value="MBB4677329.1"/>
    <property type="molecule type" value="Genomic_DNA"/>
</dbReference>
<comment type="caution">
    <text evidence="6">The sequence shown here is derived from an EMBL/GenBank/DDBJ whole genome shotgun (WGS) entry which is preliminary data.</text>
</comment>
<dbReference type="FunFam" id="1.10.1200.10:FF:000005">
    <property type="entry name" value="Nonribosomal peptide synthetase 1"/>
    <property type="match status" value="1"/>
</dbReference>
<dbReference type="Pfam" id="PF00668">
    <property type="entry name" value="Condensation"/>
    <property type="match status" value="2"/>
</dbReference>
<evidence type="ECO:0000256" key="3">
    <source>
        <dbReference type="ARBA" id="ARBA00022553"/>
    </source>
</evidence>
<dbReference type="Gene3D" id="3.30.300.30">
    <property type="match status" value="2"/>
</dbReference>
<dbReference type="InterPro" id="IPR010071">
    <property type="entry name" value="AA_adenyl_dom"/>
</dbReference>
<dbReference type="InterPro" id="IPR000873">
    <property type="entry name" value="AMP-dep_synth/lig_dom"/>
</dbReference>
<dbReference type="GO" id="GO:0003824">
    <property type="term" value="F:catalytic activity"/>
    <property type="evidence" value="ECO:0007669"/>
    <property type="project" value="InterPro"/>
</dbReference>
<name>A0A7W7CD44_9PSEU</name>
<dbReference type="PANTHER" id="PTHR45527:SF1">
    <property type="entry name" value="FATTY ACID SYNTHASE"/>
    <property type="match status" value="1"/>
</dbReference>
<dbReference type="Pfam" id="PF00501">
    <property type="entry name" value="AMP-binding"/>
    <property type="match status" value="2"/>
</dbReference>
<dbReference type="Pfam" id="PF00550">
    <property type="entry name" value="PP-binding"/>
    <property type="match status" value="2"/>
</dbReference>
<dbReference type="PANTHER" id="PTHR45527">
    <property type="entry name" value="NONRIBOSOMAL PEPTIDE SYNTHETASE"/>
    <property type="match status" value="1"/>
</dbReference>
<dbReference type="InterPro" id="IPR020806">
    <property type="entry name" value="PKS_PP-bd"/>
</dbReference>
<dbReference type="SUPFAM" id="SSF56801">
    <property type="entry name" value="Acetyl-CoA synthetase-like"/>
    <property type="match status" value="2"/>
</dbReference>
<dbReference type="PROSITE" id="PS50075">
    <property type="entry name" value="CARRIER"/>
    <property type="match status" value="2"/>
</dbReference>
<dbReference type="PROSITE" id="PS00455">
    <property type="entry name" value="AMP_BINDING"/>
    <property type="match status" value="1"/>
</dbReference>
<dbReference type="RefSeq" id="WP_185003294.1">
    <property type="nucleotide sequence ID" value="NZ_JACHMH010000001.1"/>
</dbReference>
<dbReference type="GO" id="GO:0072330">
    <property type="term" value="P:monocarboxylic acid biosynthetic process"/>
    <property type="evidence" value="ECO:0007669"/>
    <property type="project" value="UniProtKB-ARBA"/>
</dbReference>